<evidence type="ECO:0000256" key="3">
    <source>
        <dbReference type="ARBA" id="ARBA00022448"/>
    </source>
</evidence>
<evidence type="ECO:0000256" key="4">
    <source>
        <dbReference type="ARBA" id="ARBA00022461"/>
    </source>
</evidence>
<keyword evidence="4 12" id="KW-0894">Sodium channel</keyword>
<keyword evidence="11 12" id="KW-0407">Ion channel</keyword>
<feature type="transmembrane region" description="Helical" evidence="13">
    <location>
        <begin position="81"/>
        <end position="99"/>
    </location>
</feature>
<comment type="subcellular location">
    <subcellularLocation>
        <location evidence="1">Membrane</location>
        <topology evidence="1">Multi-pass membrane protein</topology>
    </subcellularLocation>
</comment>
<evidence type="ECO:0000256" key="2">
    <source>
        <dbReference type="ARBA" id="ARBA00007193"/>
    </source>
</evidence>
<dbReference type="GO" id="GO:0005886">
    <property type="term" value="C:plasma membrane"/>
    <property type="evidence" value="ECO:0007669"/>
    <property type="project" value="TreeGrafter"/>
</dbReference>
<accession>A0A482WJ97</accession>
<keyword evidence="15" id="KW-1185">Reference proteome</keyword>
<keyword evidence="8 12" id="KW-0406">Ion transport</keyword>
<dbReference type="InParanoid" id="A0A482WJ97"/>
<evidence type="ECO:0008006" key="16">
    <source>
        <dbReference type="Google" id="ProtNLM"/>
    </source>
</evidence>
<dbReference type="AlphaFoldDB" id="A0A482WJ97"/>
<keyword evidence="9 13" id="KW-0472">Membrane</keyword>
<evidence type="ECO:0000256" key="12">
    <source>
        <dbReference type="RuleBase" id="RU000679"/>
    </source>
</evidence>
<dbReference type="PANTHER" id="PTHR11690">
    <property type="entry name" value="AMILORIDE-SENSITIVE SODIUM CHANNEL-RELATED"/>
    <property type="match status" value="1"/>
</dbReference>
<evidence type="ECO:0000313" key="14">
    <source>
        <dbReference type="EMBL" id="RZF33595.1"/>
    </source>
</evidence>
<keyword evidence="7" id="KW-0915">Sodium</keyword>
<comment type="similarity">
    <text evidence="2 12">Belongs to the amiloride-sensitive sodium channel (TC 1.A.6) family.</text>
</comment>
<evidence type="ECO:0000256" key="8">
    <source>
        <dbReference type="ARBA" id="ARBA00023065"/>
    </source>
</evidence>
<proteinExistence type="inferred from homology"/>
<evidence type="ECO:0000256" key="11">
    <source>
        <dbReference type="ARBA" id="ARBA00023303"/>
    </source>
</evidence>
<dbReference type="InterPro" id="IPR001873">
    <property type="entry name" value="ENaC"/>
</dbReference>
<sequence>MYNHYNQFTHRYRKNLIADDTYHRDERFEREQRNVSFMKTRVPTKEKCMKILQYFYSYLEISSIHGLNHIAANKRNYFENIFWSLIVLAGALGAIHMSLSTWHRYQVMPTVISMERDYKEWNTSFPAVTICPISKTDESSLEGIIGQEFPNEYNNDEMKEFIKELMNADYTTFSKIRAYEGIRSDKFLSIIDQAHENFSYSLSSSHSDVYGIMDMVKSMTELGECYSFNSLVAVYNQISYWKSGKFSVVKQPEPFTGSPLDGDMFAQVMRMSSGYMLYIHGPYETFDIASKVNYSPYMKYKTLELSALSIYSTAETRSLSIAQRKCRFVDESNLKLAPIYTYKLCRMQCRMELAIQFCKCVPHFYRPQKGYKICDVHGMHCLGKHQDVLIKLRDPSRNDAKMPCNCLPPCDDIMYAIESETSMEWFLGTNLKWGLVKYPRLRLKRDIIFGFTDLLVSIGGTAGLFLGCSVLSFIEFIYFFTLRAWFTWKKSSEKEINHSNWHLPSQAQKPIFVTSRSNFID</sequence>
<keyword evidence="6 13" id="KW-1133">Transmembrane helix</keyword>
<keyword evidence="10 12" id="KW-0739">Sodium transport</keyword>
<gene>
    <name evidence="14" type="ORF">LSTR_LSTR009051</name>
</gene>
<evidence type="ECO:0000256" key="7">
    <source>
        <dbReference type="ARBA" id="ARBA00023053"/>
    </source>
</evidence>
<name>A0A482WJ97_LAOST</name>
<comment type="caution">
    <text evidence="14">The sequence shown here is derived from an EMBL/GenBank/DDBJ whole genome shotgun (WGS) entry which is preliminary data.</text>
</comment>
<dbReference type="Gene3D" id="1.10.287.820">
    <property type="entry name" value="Acid-sensing ion channel domain"/>
    <property type="match status" value="1"/>
</dbReference>
<evidence type="ECO:0000256" key="10">
    <source>
        <dbReference type="ARBA" id="ARBA00023201"/>
    </source>
</evidence>
<dbReference type="Proteomes" id="UP000291343">
    <property type="component" value="Unassembled WGS sequence"/>
</dbReference>
<keyword evidence="3 12" id="KW-0813">Transport</keyword>
<protein>
    <recommendedName>
        <fullName evidence="16">Sodium channel protein Nach</fullName>
    </recommendedName>
</protein>
<dbReference type="OrthoDB" id="6628406at2759"/>
<dbReference type="EMBL" id="QKKF02033621">
    <property type="protein sequence ID" value="RZF33595.1"/>
    <property type="molecule type" value="Genomic_DNA"/>
</dbReference>
<dbReference type="Gene3D" id="1.10.287.770">
    <property type="entry name" value="YojJ-like"/>
    <property type="match status" value="1"/>
</dbReference>
<dbReference type="GO" id="GO:0015280">
    <property type="term" value="F:ligand-gated sodium channel activity"/>
    <property type="evidence" value="ECO:0007669"/>
    <property type="project" value="TreeGrafter"/>
</dbReference>
<evidence type="ECO:0000313" key="15">
    <source>
        <dbReference type="Proteomes" id="UP000291343"/>
    </source>
</evidence>
<organism evidence="14 15">
    <name type="scientific">Laodelphax striatellus</name>
    <name type="common">Small brown planthopper</name>
    <name type="synonym">Delphax striatella</name>
    <dbReference type="NCBI Taxonomy" id="195883"/>
    <lineage>
        <taxon>Eukaryota</taxon>
        <taxon>Metazoa</taxon>
        <taxon>Ecdysozoa</taxon>
        <taxon>Arthropoda</taxon>
        <taxon>Hexapoda</taxon>
        <taxon>Insecta</taxon>
        <taxon>Pterygota</taxon>
        <taxon>Neoptera</taxon>
        <taxon>Paraneoptera</taxon>
        <taxon>Hemiptera</taxon>
        <taxon>Auchenorrhyncha</taxon>
        <taxon>Fulgoroidea</taxon>
        <taxon>Delphacidae</taxon>
        <taxon>Criomorphinae</taxon>
        <taxon>Laodelphax</taxon>
    </lineage>
</organism>
<evidence type="ECO:0000256" key="9">
    <source>
        <dbReference type="ARBA" id="ARBA00023136"/>
    </source>
</evidence>
<feature type="transmembrane region" description="Helical" evidence="13">
    <location>
        <begin position="447"/>
        <end position="480"/>
    </location>
</feature>
<evidence type="ECO:0000256" key="13">
    <source>
        <dbReference type="SAM" id="Phobius"/>
    </source>
</evidence>
<reference evidence="14 15" key="1">
    <citation type="journal article" date="2017" name="Gigascience">
        <title>Genome sequence of the small brown planthopper, Laodelphax striatellus.</title>
        <authorList>
            <person name="Zhu J."/>
            <person name="Jiang F."/>
            <person name="Wang X."/>
            <person name="Yang P."/>
            <person name="Bao Y."/>
            <person name="Zhao W."/>
            <person name="Wang W."/>
            <person name="Lu H."/>
            <person name="Wang Q."/>
            <person name="Cui N."/>
            <person name="Li J."/>
            <person name="Chen X."/>
            <person name="Luo L."/>
            <person name="Yu J."/>
            <person name="Kang L."/>
            <person name="Cui F."/>
        </authorList>
    </citation>
    <scope>NUCLEOTIDE SEQUENCE [LARGE SCALE GENOMIC DNA]</scope>
    <source>
        <strain evidence="14">Lst14</strain>
    </source>
</reference>
<keyword evidence="5 12" id="KW-0812">Transmembrane</keyword>
<dbReference type="Pfam" id="PF00858">
    <property type="entry name" value="ASC"/>
    <property type="match status" value="1"/>
</dbReference>
<evidence type="ECO:0000256" key="1">
    <source>
        <dbReference type="ARBA" id="ARBA00004141"/>
    </source>
</evidence>
<dbReference type="FunCoup" id="A0A482WJ97">
    <property type="interactions" value="15"/>
</dbReference>
<dbReference type="PANTHER" id="PTHR11690:SF240">
    <property type="entry name" value="PICKPOCKET 25-RELATED"/>
    <property type="match status" value="1"/>
</dbReference>
<evidence type="ECO:0000256" key="5">
    <source>
        <dbReference type="ARBA" id="ARBA00022692"/>
    </source>
</evidence>
<evidence type="ECO:0000256" key="6">
    <source>
        <dbReference type="ARBA" id="ARBA00022989"/>
    </source>
</evidence>